<reference evidence="3 4" key="1">
    <citation type="submission" date="2020-09" db="EMBL/GenBank/DDBJ databases">
        <title>A novel species.</title>
        <authorList>
            <person name="Gao J."/>
        </authorList>
    </citation>
    <scope>NUCLEOTIDE SEQUENCE [LARGE SCALE GENOMIC DNA]</scope>
    <source>
        <strain evidence="3 4">CRXT-Y-14</strain>
    </source>
</reference>
<keyword evidence="2" id="KW-0732">Signal</keyword>
<accession>A0A7H1B707</accession>
<evidence type="ECO:0000256" key="1">
    <source>
        <dbReference type="SAM" id="MobiDB-lite"/>
    </source>
</evidence>
<dbReference type="AlphaFoldDB" id="A0A7H1B707"/>
<evidence type="ECO:0000313" key="4">
    <source>
        <dbReference type="Proteomes" id="UP000516428"/>
    </source>
</evidence>
<feature type="compositionally biased region" description="Basic and acidic residues" evidence="1">
    <location>
        <begin position="41"/>
        <end position="55"/>
    </location>
</feature>
<organism evidence="3 4">
    <name type="scientific">Streptomyces xanthii</name>
    <dbReference type="NCBI Taxonomy" id="2768069"/>
    <lineage>
        <taxon>Bacteria</taxon>
        <taxon>Bacillati</taxon>
        <taxon>Actinomycetota</taxon>
        <taxon>Actinomycetes</taxon>
        <taxon>Kitasatosporales</taxon>
        <taxon>Streptomycetaceae</taxon>
        <taxon>Streptomyces</taxon>
    </lineage>
</organism>
<evidence type="ECO:0000313" key="3">
    <source>
        <dbReference type="EMBL" id="QNS04512.1"/>
    </source>
</evidence>
<dbReference type="KEGG" id="sxn:IAG42_13380"/>
<dbReference type="Proteomes" id="UP000516428">
    <property type="component" value="Chromosome"/>
</dbReference>
<evidence type="ECO:0000256" key="2">
    <source>
        <dbReference type="SAM" id="SignalP"/>
    </source>
</evidence>
<keyword evidence="4" id="KW-1185">Reference proteome</keyword>
<dbReference type="PROSITE" id="PS51257">
    <property type="entry name" value="PROKAR_LIPOPROTEIN"/>
    <property type="match status" value="1"/>
</dbReference>
<dbReference type="EMBL" id="CP061281">
    <property type="protein sequence ID" value="QNS04512.1"/>
    <property type="molecule type" value="Genomic_DNA"/>
</dbReference>
<sequence>MLPATRHRRTAVLAALAAATLAVSGCSASHSGDSRRKGHHRSDSPRTERTQRADGRPGATRAPAAAAKTPRTAAQYLARARRAMAGEAGWTFAVDGRESATMSGQAPSGATYTATVHRTTTPVAVEQLGSVTTSKGQRKPESVYVVDGTGHVKKNGAWTSGPVTDPAIADAVEDPVAGLDAFAAYGKSAKVRRSGGTVRLEVTSSGWTLADARTRPALKKAARELDPTLAQLRDAGVTATETQIRLTRSTETWELDAAHGYRVAAHRFAFTFDVPYQGGAITVKQDVRADNRGVFDGTVRLPADAGR</sequence>
<feature type="signal peptide" evidence="2">
    <location>
        <begin position="1"/>
        <end position="28"/>
    </location>
</feature>
<feature type="chain" id="PRO_5028856381" description="Lipoprotein" evidence="2">
    <location>
        <begin position="29"/>
        <end position="307"/>
    </location>
</feature>
<protein>
    <recommendedName>
        <fullName evidence="5">Lipoprotein</fullName>
    </recommendedName>
</protein>
<dbReference type="RefSeq" id="WP_188337247.1">
    <property type="nucleotide sequence ID" value="NZ_CP061281.1"/>
</dbReference>
<feature type="region of interest" description="Disordered" evidence="1">
    <location>
        <begin position="26"/>
        <end position="71"/>
    </location>
</feature>
<name>A0A7H1B707_9ACTN</name>
<gene>
    <name evidence="3" type="ORF">IAG42_13380</name>
</gene>
<feature type="compositionally biased region" description="Low complexity" evidence="1">
    <location>
        <begin position="56"/>
        <end position="71"/>
    </location>
</feature>
<proteinExistence type="predicted"/>
<evidence type="ECO:0008006" key="5">
    <source>
        <dbReference type="Google" id="ProtNLM"/>
    </source>
</evidence>